<evidence type="ECO:0000256" key="13">
    <source>
        <dbReference type="ARBA" id="ARBA00080992"/>
    </source>
</evidence>
<dbReference type="InterPro" id="IPR052190">
    <property type="entry name" value="Euk-Arch_PrmC-MTase"/>
</dbReference>
<comment type="similarity">
    <text evidence="2">Belongs to the eukaryotic/archaeal PrmC-related family.</text>
</comment>
<name>A0AA85IMG5_TRIRE</name>
<sequence length="219" mass="24142">MTTPITSCINEPEFADVYPPSEDSYLFLDALESDAEFLSKLSPSITLEIGSGSGVISAFLCSHILKPLFHICTDISFAACRASQRVLDHNVPSSSVAYNAINCSLATPLLPRLHQKVDLILFNPPYVPTSSEEYEAANSSIVAAWSGGLLGRQVIDPFLSQAVDLLSEQGCIYLLLSADNRIDEVHELVNKLSNGRLQSKRILHRRSHNEFLTVFRYSV</sequence>
<dbReference type="InterPro" id="IPR007848">
    <property type="entry name" value="Small_mtfrase_dom"/>
</dbReference>
<evidence type="ECO:0000313" key="18">
    <source>
        <dbReference type="Proteomes" id="UP000050795"/>
    </source>
</evidence>
<dbReference type="WBParaSite" id="TREG1_107410.1">
    <property type="protein sequence ID" value="TREG1_107410.1"/>
    <property type="gene ID" value="TREG1_107410"/>
</dbReference>
<evidence type="ECO:0000256" key="11">
    <source>
        <dbReference type="ARBA" id="ARBA00075330"/>
    </source>
</evidence>
<evidence type="ECO:0000256" key="3">
    <source>
        <dbReference type="ARBA" id="ARBA00022603"/>
    </source>
</evidence>
<evidence type="ECO:0000256" key="16">
    <source>
        <dbReference type="ARBA" id="ARBA00093667"/>
    </source>
</evidence>
<dbReference type="GO" id="GO:0003676">
    <property type="term" value="F:nucleic acid binding"/>
    <property type="evidence" value="ECO:0007669"/>
    <property type="project" value="InterPro"/>
</dbReference>
<dbReference type="InterPro" id="IPR029063">
    <property type="entry name" value="SAM-dependent_MTases_sf"/>
</dbReference>
<evidence type="ECO:0000256" key="14">
    <source>
        <dbReference type="ARBA" id="ARBA00083337"/>
    </source>
</evidence>
<comment type="subunit">
    <text evidence="10">Heterodimer; heterodimerization with TRMT112 is required for S-adenosyl-L-methionine-binding.</text>
</comment>
<protein>
    <recommendedName>
        <fullName evidence="15">Methyltransferase HEMK2</fullName>
    </recommendedName>
    <alternativeName>
        <fullName evidence="14">HemK methyltransferase family member 2</fullName>
    </alternativeName>
    <alternativeName>
        <fullName evidence="12">Lysine N-methyltransferase 9</fullName>
    </alternativeName>
    <alternativeName>
        <fullName evidence="11">Methylarsonite methyltransferase N6AMT1</fullName>
    </alternativeName>
    <alternativeName>
        <fullName evidence="16">Methyltransferase N6AMT1</fullName>
    </alternativeName>
    <alternativeName>
        <fullName evidence="13">Protein N(5)-glutamine methyltransferase</fullName>
    </alternativeName>
</protein>
<evidence type="ECO:0000256" key="5">
    <source>
        <dbReference type="ARBA" id="ARBA00022691"/>
    </source>
</evidence>
<evidence type="ECO:0000256" key="6">
    <source>
        <dbReference type="ARBA" id="ARBA00023242"/>
    </source>
</evidence>
<comment type="function">
    <text evidence="9">Methyltransferase that can methylate proteins and, to a lower extent, arsenic. Catalytic subunit of a heterodimer with TRMT112, which monomethylates 'Lys-12' of histone H4 (H4K12me1), a modification present at the promoters of numerous genes encoding cell cycle regulators. Catalytic subunit of a heterodimer with TRMT112, which catalyzes N5-methylation of Glu residue of proteins with a Gly-Gln-Xaa-Xaa-Xaa-Arg motif. Methylates ETF1 on 'Gln-185'; ETF1 needs to be complexed to ERF3 in its GTP-bound form to be efficiently methylated. May also play a role in the modulation of arsenic-induced toxicity by mediating the conversion of monomethylarsonous acid (3+) into the less toxic dimethylarsonic acid. It however only plays a limited role in arsenic metabolism compared with AS3MT.</text>
</comment>
<evidence type="ECO:0000256" key="12">
    <source>
        <dbReference type="ARBA" id="ARBA00076540"/>
    </source>
</evidence>
<dbReference type="SUPFAM" id="SSF53335">
    <property type="entry name" value="S-adenosyl-L-methionine-dependent methyltransferases"/>
    <property type="match status" value="1"/>
</dbReference>
<proteinExistence type="inferred from homology"/>
<reference evidence="19" key="2">
    <citation type="submission" date="2023-11" db="UniProtKB">
        <authorList>
            <consortium name="WormBaseParasite"/>
        </authorList>
    </citation>
    <scope>IDENTIFICATION</scope>
</reference>
<evidence type="ECO:0000256" key="15">
    <source>
        <dbReference type="ARBA" id="ARBA00093624"/>
    </source>
</evidence>
<evidence type="ECO:0000256" key="8">
    <source>
        <dbReference type="ARBA" id="ARBA00050903"/>
    </source>
</evidence>
<dbReference type="GO" id="GO:0036009">
    <property type="term" value="F:protein-glutamine N-methyltransferase activity"/>
    <property type="evidence" value="ECO:0007669"/>
    <property type="project" value="UniProtKB-ARBA"/>
</dbReference>
<keyword evidence="3" id="KW-0489">Methyltransferase</keyword>
<keyword evidence="18" id="KW-1185">Reference proteome</keyword>
<dbReference type="InterPro" id="IPR002052">
    <property type="entry name" value="DNA_methylase_N6_adenine_CS"/>
</dbReference>
<dbReference type="PROSITE" id="PS00092">
    <property type="entry name" value="N6_MTASE"/>
    <property type="match status" value="1"/>
</dbReference>
<dbReference type="GO" id="GO:0032259">
    <property type="term" value="P:methylation"/>
    <property type="evidence" value="ECO:0007669"/>
    <property type="project" value="UniProtKB-KW"/>
</dbReference>
<organism evidence="18 19">
    <name type="scientific">Trichobilharzia regenti</name>
    <name type="common">Nasal bird schistosome</name>
    <dbReference type="NCBI Taxonomy" id="157069"/>
    <lineage>
        <taxon>Eukaryota</taxon>
        <taxon>Metazoa</taxon>
        <taxon>Spiralia</taxon>
        <taxon>Lophotrochozoa</taxon>
        <taxon>Platyhelminthes</taxon>
        <taxon>Trematoda</taxon>
        <taxon>Digenea</taxon>
        <taxon>Strigeidida</taxon>
        <taxon>Schistosomatoidea</taxon>
        <taxon>Schistosomatidae</taxon>
        <taxon>Trichobilharzia</taxon>
    </lineage>
</organism>
<comment type="catalytic activity">
    <reaction evidence="8">
        <text>methylarsonous acid + S-adenosyl-L-methionine = dimethylarsinate + S-adenosyl-L-homocysteine + 2 H(+)</text>
        <dbReference type="Rhea" id="RHEA:11684"/>
        <dbReference type="ChEBI" id="CHEBI:15378"/>
        <dbReference type="ChEBI" id="CHEBI:16223"/>
        <dbReference type="ChEBI" id="CHEBI:17826"/>
        <dbReference type="ChEBI" id="CHEBI:57856"/>
        <dbReference type="ChEBI" id="CHEBI:59789"/>
    </reaction>
</comment>
<comment type="catalytic activity">
    <reaction evidence="7">
        <text>L-lysyl-[histone] + S-adenosyl-L-methionine = N(6)-methyl-L-lysyl-[histone] + S-adenosyl-L-homocysteine + H(+)</text>
        <dbReference type="Rhea" id="RHEA:10024"/>
        <dbReference type="Rhea" id="RHEA-COMP:9845"/>
        <dbReference type="Rhea" id="RHEA-COMP:9846"/>
        <dbReference type="ChEBI" id="CHEBI:15378"/>
        <dbReference type="ChEBI" id="CHEBI:29969"/>
        <dbReference type="ChEBI" id="CHEBI:57856"/>
        <dbReference type="ChEBI" id="CHEBI:59789"/>
        <dbReference type="ChEBI" id="CHEBI:61929"/>
    </reaction>
    <physiologicalReaction direction="left-to-right" evidence="7">
        <dbReference type="Rhea" id="RHEA:10025"/>
    </physiologicalReaction>
</comment>
<dbReference type="Proteomes" id="UP000050795">
    <property type="component" value="Unassembled WGS sequence"/>
</dbReference>
<dbReference type="Gene3D" id="3.40.50.150">
    <property type="entry name" value="Vaccinia Virus protein VP39"/>
    <property type="match status" value="1"/>
</dbReference>
<evidence type="ECO:0000256" key="7">
    <source>
        <dbReference type="ARBA" id="ARBA00048619"/>
    </source>
</evidence>
<keyword evidence="6" id="KW-0539">Nucleus</keyword>
<keyword evidence="4" id="KW-0808">Transferase</keyword>
<evidence type="ECO:0000256" key="4">
    <source>
        <dbReference type="ARBA" id="ARBA00022679"/>
    </source>
</evidence>
<evidence type="ECO:0000256" key="2">
    <source>
        <dbReference type="ARBA" id="ARBA00006149"/>
    </source>
</evidence>
<dbReference type="AlphaFoldDB" id="A0AA85IMG5"/>
<evidence type="ECO:0000256" key="9">
    <source>
        <dbReference type="ARBA" id="ARBA00053180"/>
    </source>
</evidence>
<reference evidence="18" key="1">
    <citation type="submission" date="2022-06" db="EMBL/GenBank/DDBJ databases">
        <authorList>
            <person name="Berger JAMES D."/>
            <person name="Berger JAMES D."/>
        </authorList>
    </citation>
    <scope>NUCLEOTIDE SEQUENCE [LARGE SCALE GENOMIC DNA]</scope>
</reference>
<evidence type="ECO:0000259" key="17">
    <source>
        <dbReference type="Pfam" id="PF05175"/>
    </source>
</evidence>
<evidence type="ECO:0000256" key="1">
    <source>
        <dbReference type="ARBA" id="ARBA00004123"/>
    </source>
</evidence>
<dbReference type="PANTHER" id="PTHR45875">
    <property type="entry name" value="METHYLTRANSFERASE N6AMT1"/>
    <property type="match status" value="1"/>
</dbReference>
<dbReference type="GO" id="GO:0035657">
    <property type="term" value="C:eRF1 methyltransferase complex"/>
    <property type="evidence" value="ECO:0007669"/>
    <property type="project" value="TreeGrafter"/>
</dbReference>
<dbReference type="FunFam" id="3.40.50.150:FF:000077">
    <property type="entry name" value="HemK methyltransferase family member 2"/>
    <property type="match status" value="1"/>
</dbReference>
<dbReference type="GO" id="GO:0005634">
    <property type="term" value="C:nucleus"/>
    <property type="evidence" value="ECO:0007669"/>
    <property type="project" value="UniProtKB-SubCell"/>
</dbReference>
<evidence type="ECO:0000313" key="19">
    <source>
        <dbReference type="WBParaSite" id="TREG1_107410.1"/>
    </source>
</evidence>
<dbReference type="PANTHER" id="PTHR45875:SF1">
    <property type="entry name" value="METHYLTRANSFERASE N6AMT1"/>
    <property type="match status" value="1"/>
</dbReference>
<accession>A0AA85IMG5</accession>
<dbReference type="Pfam" id="PF05175">
    <property type="entry name" value="MTS"/>
    <property type="match status" value="1"/>
</dbReference>
<keyword evidence="5" id="KW-0949">S-adenosyl-L-methionine</keyword>
<evidence type="ECO:0000256" key="10">
    <source>
        <dbReference type="ARBA" id="ARBA00062344"/>
    </source>
</evidence>
<comment type="subcellular location">
    <subcellularLocation>
        <location evidence="1">Nucleus</location>
    </subcellularLocation>
</comment>
<feature type="domain" description="Methyltransferase small" evidence="17">
    <location>
        <begin position="45"/>
        <end position="143"/>
    </location>
</feature>